<dbReference type="AlphaFoldDB" id="A0A0K0FXC2"/>
<dbReference type="InterPro" id="IPR036397">
    <property type="entry name" value="RNaseH_sf"/>
</dbReference>
<dbReference type="InterPro" id="IPR043128">
    <property type="entry name" value="Rev_trsase/Diguanyl_cyclase"/>
</dbReference>
<dbReference type="InterPro" id="IPR001584">
    <property type="entry name" value="Integrase_cat-core"/>
</dbReference>
<sequence>MCKTNFQIKDDLRDDDSSNKMDDSTCIELNVSENENSKLDLKSNNLSILCNMALYENKNSIYHEEISKRFSYILCNHKFDVGPGILKVPDQVIIENVDIKKNVRFPSRTDKENETINSYIEQMVNANILEKGHVPKPGATEDLRVVADLRSINAQTVPFNYESELTREMFARLSQAKKKRPNGCYFFKRLPQSAKNNSMLFNATLENLLLPFKDNVLLYCDDIVIYSNENDNHFEIVMSILNKFSEAFLRINISKYISPSEESLKRFKKRRKPINIKELISLLLSCNYFKGNIHKFVDLSQPLMEICPSKGSKRIEWNPTLDKQYEALVEAVQIAEIIYYPGYSLPFYITSDACQHGIGAYLSQFHGNSEKIIGYFSKKIDSTVKARNPTFTEAISLREAIYYFKPITRGHLTFLKTDHKNLVNIVKNGNNPRYGTFIEAVESGNSKICYINALNNPVADDLSRHGVVNTIIDENLLPKRILTKEIYPTIVLDDKAVNYSKPNECIAIGICGKISPASNTYCYVLGIINCFSRFVTLIPLKRYDYSSVSKALFHQYFYIHGLPSQVYVDGGGNFKNKKLKKMMVDMKVNLTNTIPYYSKSNTIIERMFKQMLNCIAKYDGEWSELLPACAYYHNVMEHSIIEKSSYYLHFPRKPLLI</sequence>
<dbReference type="PROSITE" id="PS50994">
    <property type="entry name" value="INTEGRASE"/>
    <property type="match status" value="1"/>
</dbReference>
<dbReference type="WBParaSite" id="SVE_1709800.1">
    <property type="protein sequence ID" value="SVE_1709800.1"/>
    <property type="gene ID" value="SVE_1709800"/>
</dbReference>
<protein>
    <submittedName>
        <fullName evidence="4">Integrase catalytic domain-containing protein</fullName>
    </submittedName>
</protein>
<evidence type="ECO:0000256" key="1">
    <source>
        <dbReference type="ARBA" id="ARBA00023268"/>
    </source>
</evidence>
<dbReference type="GO" id="GO:0003676">
    <property type="term" value="F:nucleic acid binding"/>
    <property type="evidence" value="ECO:0007669"/>
    <property type="project" value="InterPro"/>
</dbReference>
<evidence type="ECO:0000313" key="4">
    <source>
        <dbReference type="WBParaSite" id="SVE_1709800.1"/>
    </source>
</evidence>
<evidence type="ECO:0000313" key="3">
    <source>
        <dbReference type="Proteomes" id="UP000035680"/>
    </source>
</evidence>
<dbReference type="InterPro" id="IPR000477">
    <property type="entry name" value="RT_dom"/>
</dbReference>
<dbReference type="InterPro" id="IPR041577">
    <property type="entry name" value="RT_RNaseH_2"/>
</dbReference>
<name>A0A0K0FXC2_STRVS</name>
<dbReference type="PANTHER" id="PTHR37984">
    <property type="entry name" value="PROTEIN CBG26694"/>
    <property type="match status" value="1"/>
</dbReference>
<dbReference type="PANTHER" id="PTHR37984:SF5">
    <property type="entry name" value="PROTEIN NYNRIN-LIKE"/>
    <property type="match status" value="1"/>
</dbReference>
<dbReference type="GO" id="GO:0003824">
    <property type="term" value="F:catalytic activity"/>
    <property type="evidence" value="ECO:0007669"/>
    <property type="project" value="UniProtKB-KW"/>
</dbReference>
<dbReference type="InterPro" id="IPR012337">
    <property type="entry name" value="RNaseH-like_sf"/>
</dbReference>
<keyword evidence="3" id="KW-1185">Reference proteome</keyword>
<proteinExistence type="predicted"/>
<evidence type="ECO:0000259" key="2">
    <source>
        <dbReference type="PROSITE" id="PS50994"/>
    </source>
</evidence>
<dbReference type="SUPFAM" id="SSF53098">
    <property type="entry name" value="Ribonuclease H-like"/>
    <property type="match status" value="1"/>
</dbReference>
<keyword evidence="1" id="KW-0511">Multifunctional enzyme</keyword>
<dbReference type="InterPro" id="IPR050951">
    <property type="entry name" value="Retrovirus_Pol_polyprotein"/>
</dbReference>
<dbReference type="STRING" id="75913.A0A0K0FXC2"/>
<reference evidence="4" key="2">
    <citation type="submission" date="2015-08" db="UniProtKB">
        <authorList>
            <consortium name="WormBaseParasite"/>
        </authorList>
    </citation>
    <scope>IDENTIFICATION</scope>
</reference>
<feature type="domain" description="Integrase catalytic" evidence="2">
    <location>
        <begin position="498"/>
        <end position="657"/>
    </location>
</feature>
<dbReference type="GO" id="GO:0015074">
    <property type="term" value="P:DNA integration"/>
    <property type="evidence" value="ECO:0007669"/>
    <property type="project" value="InterPro"/>
</dbReference>
<dbReference type="Proteomes" id="UP000035680">
    <property type="component" value="Unassembled WGS sequence"/>
</dbReference>
<dbReference type="SUPFAM" id="SSF56672">
    <property type="entry name" value="DNA/RNA polymerases"/>
    <property type="match status" value="1"/>
</dbReference>
<dbReference type="InterPro" id="IPR043502">
    <property type="entry name" value="DNA/RNA_pol_sf"/>
</dbReference>
<reference evidence="3" key="1">
    <citation type="submission" date="2014-07" db="EMBL/GenBank/DDBJ databases">
        <authorList>
            <person name="Martin A.A"/>
            <person name="De Silva N."/>
        </authorList>
    </citation>
    <scope>NUCLEOTIDE SEQUENCE</scope>
</reference>
<dbReference type="Pfam" id="PF17919">
    <property type="entry name" value="RT_RNaseH_2"/>
    <property type="match status" value="1"/>
</dbReference>
<dbReference type="GO" id="GO:0042575">
    <property type="term" value="C:DNA polymerase complex"/>
    <property type="evidence" value="ECO:0007669"/>
    <property type="project" value="UniProtKB-ARBA"/>
</dbReference>
<dbReference type="Gene3D" id="3.30.70.270">
    <property type="match status" value="2"/>
</dbReference>
<accession>A0A0K0FXC2</accession>
<organism evidence="3 4">
    <name type="scientific">Strongyloides venezuelensis</name>
    <name type="common">Threadworm</name>
    <dbReference type="NCBI Taxonomy" id="75913"/>
    <lineage>
        <taxon>Eukaryota</taxon>
        <taxon>Metazoa</taxon>
        <taxon>Ecdysozoa</taxon>
        <taxon>Nematoda</taxon>
        <taxon>Chromadorea</taxon>
        <taxon>Rhabditida</taxon>
        <taxon>Tylenchina</taxon>
        <taxon>Panagrolaimomorpha</taxon>
        <taxon>Strongyloidoidea</taxon>
        <taxon>Strongyloididae</taxon>
        <taxon>Strongyloides</taxon>
    </lineage>
</organism>
<dbReference type="Pfam" id="PF00078">
    <property type="entry name" value="RVT_1"/>
    <property type="match status" value="1"/>
</dbReference>
<dbReference type="Gene3D" id="3.30.420.10">
    <property type="entry name" value="Ribonuclease H-like superfamily/Ribonuclease H"/>
    <property type="match status" value="1"/>
</dbReference>